<evidence type="ECO:0000256" key="12">
    <source>
        <dbReference type="ARBA" id="ARBA00042638"/>
    </source>
</evidence>
<proteinExistence type="predicted"/>
<dbReference type="EC" id="2.7.12.1" evidence="2"/>
<evidence type="ECO:0000256" key="3">
    <source>
        <dbReference type="ARBA" id="ARBA00022490"/>
    </source>
</evidence>
<dbReference type="InterPro" id="IPR011009">
    <property type="entry name" value="Kinase-like_dom_sf"/>
</dbReference>
<feature type="region of interest" description="Disordered" evidence="17">
    <location>
        <begin position="1436"/>
        <end position="1488"/>
    </location>
</feature>
<evidence type="ECO:0000256" key="14">
    <source>
        <dbReference type="ARBA" id="ARBA00049308"/>
    </source>
</evidence>
<comment type="subcellular location">
    <subcellularLocation>
        <location evidence="1">Cytoplasm</location>
    </subcellularLocation>
</comment>
<evidence type="ECO:0000313" key="20">
    <source>
        <dbReference type="Proteomes" id="UP000887458"/>
    </source>
</evidence>
<gene>
    <name evidence="19" type="ORF">DERP_009075</name>
</gene>
<reference evidence="19 20" key="1">
    <citation type="journal article" date="2018" name="J. Allergy Clin. Immunol.">
        <title>High-quality assembly of Dermatophagoides pteronyssinus genome and transcriptome reveals a wide range of novel allergens.</title>
        <authorList>
            <person name="Liu X.Y."/>
            <person name="Yang K.Y."/>
            <person name="Wang M.Q."/>
            <person name="Kwok J.S."/>
            <person name="Zeng X."/>
            <person name="Yang Z."/>
            <person name="Xiao X.J."/>
            <person name="Lau C.P."/>
            <person name="Li Y."/>
            <person name="Huang Z.M."/>
            <person name="Ba J.G."/>
            <person name="Yim A.K."/>
            <person name="Ouyang C.Y."/>
            <person name="Ngai S.M."/>
            <person name="Chan T.F."/>
            <person name="Leung E.L."/>
            <person name="Liu L."/>
            <person name="Liu Z.G."/>
            <person name="Tsui S.K."/>
        </authorList>
    </citation>
    <scope>NUCLEOTIDE SEQUENCE [LARGE SCALE GENOMIC DNA]</scope>
    <source>
        <strain evidence="19">Derp</strain>
    </source>
</reference>
<dbReference type="InterPro" id="IPR051302">
    <property type="entry name" value="Dual_SerThr-Tyr_Kinase"/>
</dbReference>
<organism evidence="19 20">
    <name type="scientific">Dermatophagoides pteronyssinus</name>
    <name type="common">European house dust mite</name>
    <dbReference type="NCBI Taxonomy" id="6956"/>
    <lineage>
        <taxon>Eukaryota</taxon>
        <taxon>Metazoa</taxon>
        <taxon>Ecdysozoa</taxon>
        <taxon>Arthropoda</taxon>
        <taxon>Chelicerata</taxon>
        <taxon>Arachnida</taxon>
        <taxon>Acari</taxon>
        <taxon>Acariformes</taxon>
        <taxon>Sarcoptiformes</taxon>
        <taxon>Astigmata</taxon>
        <taxon>Psoroptidia</taxon>
        <taxon>Analgoidea</taxon>
        <taxon>Pyroglyphidae</taxon>
        <taxon>Dermatophagoidinae</taxon>
        <taxon>Dermatophagoides</taxon>
    </lineage>
</organism>
<dbReference type="PANTHER" id="PTHR46392">
    <property type="entry name" value="DUAL SERINE/THREONINE AND TYROSINE PROTEIN KINASE"/>
    <property type="match status" value="1"/>
</dbReference>
<feature type="region of interest" description="Disordered" evidence="17">
    <location>
        <begin position="303"/>
        <end position="323"/>
    </location>
</feature>
<comment type="caution">
    <text evidence="19">The sequence shown here is derived from an EMBL/GenBank/DDBJ whole genome shotgun (WGS) entry which is preliminary data.</text>
</comment>
<dbReference type="SMART" id="SM00220">
    <property type="entry name" value="S_TKc"/>
    <property type="match status" value="1"/>
</dbReference>
<feature type="compositionally biased region" description="Polar residues" evidence="17">
    <location>
        <begin position="267"/>
        <end position="276"/>
    </location>
</feature>
<comment type="catalytic activity">
    <reaction evidence="13">
        <text>L-seryl-[protein] + ATP = O-phospho-L-seryl-[protein] + ADP + H(+)</text>
        <dbReference type="Rhea" id="RHEA:17989"/>
        <dbReference type="Rhea" id="RHEA-COMP:9863"/>
        <dbReference type="Rhea" id="RHEA-COMP:11604"/>
        <dbReference type="ChEBI" id="CHEBI:15378"/>
        <dbReference type="ChEBI" id="CHEBI:29999"/>
        <dbReference type="ChEBI" id="CHEBI:30616"/>
        <dbReference type="ChEBI" id="CHEBI:83421"/>
        <dbReference type="ChEBI" id="CHEBI:456216"/>
        <dbReference type="EC" id="2.7.12.1"/>
    </reaction>
</comment>
<dbReference type="Proteomes" id="UP000887458">
    <property type="component" value="Unassembled WGS sequence"/>
</dbReference>
<dbReference type="EMBL" id="NJHN03000039">
    <property type="protein sequence ID" value="KAH9421670.1"/>
    <property type="molecule type" value="Genomic_DNA"/>
</dbReference>
<sequence length="1603" mass="182891">MQQQMRYEAEYFDDKKRLLRAIFNETLTQCNDALQKRNITKEKFKEMSLKSDDERYIRNMLDNPISIVLMGNRPCVKARIVNYMLGYELLPVFDVYDTDYKQPRRAVRIQYGTQRRLAFCIRHFELLECSPLHTERVVSFEDLRLDFLQDEQQSSLLTSTNNNGEQDDLISSNPELSGGYSNDIRSSSISNGMQTTTNGNDRGGINGGSGGSNASSGLDSAGNDQSTNTPTTLSYNSSCSLIKSAPTATTNIGRHNNNHHHHHQVRMATQQSRPQSAKLNQTKNTGAAAVAAAVNHVIQNGVGNNNGNGNGNGHRHGHSSGYSSQQNVNLLLQQRGQSDIANVGVNDMNGIITPTPTPPTVTATNKQSINFKSSFVPYDDLVDDDYDDDDDDDDDIDFGEDEMLSQTDYVNEMTTMEIVLPHELLEKNLQIRVAPDVESFDLIYRTTFSRTNPIIIYCFERSDEMLTETDCRHLQQLRHRMPSTPIFFAHIVDFNSVYHHHPAGVYPYNAHPSYSSYYPSNPNGATQQAHYPSSNMYRFTMDPPAMPSRISTKISNVKQQQQLQQQQQMIVDQMNADIKLMNQNQNKSNDDNDSCSAEFISNITNPTTTTTTTTTSKTTVKTKKTTPPARRNTHCLGEKLMGSVSLKRSESTSSTHSSPCTLSSPSQTTSSSSSSSNNSNNNGTQSISMQNINNNKTQSSYLQGSEYIWKQLREMGFFQEMPSTIALQAPMDRRQKHQSNGYYIINDSPFKYSKQNQNNNHNNQNNTENGMDVSSRFICHSYEFCYFVDFFRSILKSNLVVAATLLNEIHNQFIQYYIFTAFDMTWNLNYCIPKRLEYARNKEAELYMSLMGIANRKQEEIRQLIGETLHFMRDDILEQAASYQFGNQIFNTNPMVSASEIKQCAEEIQDFVFMTLNRAIAVKLIGSVDIMRESFIGTLQRCLKQLEEYRQRRDSFGVIHLQNGHHGNNKHHGVMIGDKMINNNNKMINGHYNMAGGNHNYNHHHHHQQQQQLPYHHQRVQEEKIDLALSRLLNLAYSIEINANSCSSMLRIFWEKMKNFFLLFSIAWKPTCRIDMEWKRKVSADLLDNLSEAKLAKCICTQFREKLKLAHETFLSSLANLETTLVSRLKEIDHRRQQVRKNDAPLFARLALESTSFIDAILYGSPELGKEIGRGQYGVVFSTKKSWGNYSRIAVKSIMICDDKHWNDLAMEFYYTRSLPETDRIVQIRGSIIEHNYNGASSYVYLIMDRMVRDLYVGLKSGLEWLQRLQIALDVVHGLRFLHNHGLIHRDIKLKNVLLDKYNRAKITDLGFCKSEVMISGSIVGTPIHMAPEVFTGKYDSMVDVYAFGILFWYICAGSVELPQIFEQCHNKDHLWIAVKKGLRPEKLPIFDDECFNLMERCWTGDSSKRPLLGEVEEVLLDIKMRYEREYYTNNPIQINNSNNTNTNNVDILNRQDNSNNNKKSLPKGFSPRNKRLSMQEQQQQQFNRQQITNVVTTATTNPNPITIPGSITPTKQQQIITRRSSTPSPTSFQQQQPSSSSPLSLQQQQQQQSPSSSAATNLELATIINNNNDDKQQQQLRKQPIEQILITNNNNEIATAIL</sequence>
<comment type="catalytic activity">
    <reaction evidence="14">
        <text>L-threonyl-[protein] + ATP = O-phospho-L-threonyl-[protein] + ADP + H(+)</text>
        <dbReference type="Rhea" id="RHEA:46608"/>
        <dbReference type="Rhea" id="RHEA-COMP:11060"/>
        <dbReference type="Rhea" id="RHEA-COMP:11605"/>
        <dbReference type="ChEBI" id="CHEBI:15378"/>
        <dbReference type="ChEBI" id="CHEBI:30013"/>
        <dbReference type="ChEBI" id="CHEBI:30616"/>
        <dbReference type="ChEBI" id="CHEBI:61977"/>
        <dbReference type="ChEBI" id="CHEBI:456216"/>
        <dbReference type="EC" id="2.7.12.1"/>
    </reaction>
</comment>
<feature type="compositionally biased region" description="Low complexity" evidence="17">
    <location>
        <begin position="607"/>
        <end position="619"/>
    </location>
</feature>
<name>A0ABQ8JGC2_DERPT</name>
<dbReference type="Gene3D" id="3.30.200.20">
    <property type="entry name" value="Phosphorylase Kinase, domain 1"/>
    <property type="match status" value="1"/>
</dbReference>
<evidence type="ECO:0000256" key="15">
    <source>
        <dbReference type="ARBA" id="ARBA00051680"/>
    </source>
</evidence>
<evidence type="ECO:0000256" key="13">
    <source>
        <dbReference type="ARBA" id="ARBA00049003"/>
    </source>
</evidence>
<evidence type="ECO:0000256" key="10">
    <source>
        <dbReference type="ARBA" id="ARBA00040421"/>
    </source>
</evidence>
<evidence type="ECO:0000256" key="5">
    <source>
        <dbReference type="ARBA" id="ARBA00022679"/>
    </source>
</evidence>
<keyword evidence="4" id="KW-0723">Serine/threonine-protein kinase</keyword>
<evidence type="ECO:0000256" key="1">
    <source>
        <dbReference type="ARBA" id="ARBA00004496"/>
    </source>
</evidence>
<dbReference type="PROSITE" id="PS50011">
    <property type="entry name" value="PROTEIN_KINASE_DOM"/>
    <property type="match status" value="1"/>
</dbReference>
<feature type="domain" description="Protein kinase" evidence="18">
    <location>
        <begin position="1166"/>
        <end position="1421"/>
    </location>
</feature>
<feature type="compositionally biased region" description="Low complexity" evidence="17">
    <location>
        <begin position="212"/>
        <end position="223"/>
    </location>
</feature>
<reference evidence="19 20" key="2">
    <citation type="journal article" date="2022" name="Mol. Biol. Evol.">
        <title>Comparative Genomics Reveals Insights into the Divergent Evolution of Astigmatic Mites and Household Pest Adaptations.</title>
        <authorList>
            <person name="Xiong Q."/>
            <person name="Wan A.T."/>
            <person name="Liu X."/>
            <person name="Fung C.S."/>
            <person name="Xiao X."/>
            <person name="Malainual N."/>
            <person name="Hou J."/>
            <person name="Wang L."/>
            <person name="Wang M."/>
            <person name="Yang K.Y."/>
            <person name="Cui Y."/>
            <person name="Leung E.L."/>
            <person name="Nong W."/>
            <person name="Shin S.K."/>
            <person name="Au S.W."/>
            <person name="Jeong K.Y."/>
            <person name="Chew F.T."/>
            <person name="Hui J.H."/>
            <person name="Leung T.F."/>
            <person name="Tungtrongchitr A."/>
            <person name="Zhong N."/>
            <person name="Liu Z."/>
            <person name="Tsui S.K."/>
        </authorList>
    </citation>
    <scope>NUCLEOTIDE SEQUENCE [LARGE SCALE GENOMIC DNA]</scope>
    <source>
        <strain evidence="19">Derp</strain>
    </source>
</reference>
<keyword evidence="3" id="KW-0963">Cytoplasm</keyword>
<feature type="compositionally biased region" description="Basic residues" evidence="17">
    <location>
        <begin position="256"/>
        <end position="265"/>
    </location>
</feature>
<keyword evidence="5" id="KW-0808">Transferase</keyword>
<keyword evidence="8 16" id="KW-0067">ATP-binding</keyword>
<dbReference type="PROSITE" id="PS00107">
    <property type="entry name" value="PROTEIN_KINASE_ATP"/>
    <property type="match status" value="1"/>
</dbReference>
<keyword evidence="6 16" id="KW-0547">Nucleotide-binding</keyword>
<dbReference type="PROSITE" id="PS00108">
    <property type="entry name" value="PROTEIN_KINASE_ST"/>
    <property type="match status" value="1"/>
</dbReference>
<evidence type="ECO:0000259" key="18">
    <source>
        <dbReference type="PROSITE" id="PS50011"/>
    </source>
</evidence>
<dbReference type="InterPro" id="IPR008271">
    <property type="entry name" value="Ser/Thr_kinase_AS"/>
</dbReference>
<evidence type="ECO:0000256" key="11">
    <source>
        <dbReference type="ARBA" id="ARBA00041268"/>
    </source>
</evidence>
<evidence type="ECO:0000256" key="7">
    <source>
        <dbReference type="ARBA" id="ARBA00022777"/>
    </source>
</evidence>
<feature type="compositionally biased region" description="Low complexity" evidence="17">
    <location>
        <begin position="1436"/>
        <end position="1453"/>
    </location>
</feature>
<feature type="region of interest" description="Disordered" evidence="17">
    <location>
        <begin position="1522"/>
        <end position="1559"/>
    </location>
</feature>
<dbReference type="PANTHER" id="PTHR46392:SF1">
    <property type="entry name" value="DUAL SERINE_THREONINE AND TYROSINE PROTEIN KINASE"/>
    <property type="match status" value="1"/>
</dbReference>
<feature type="region of interest" description="Disordered" evidence="17">
    <location>
        <begin position="157"/>
        <end position="236"/>
    </location>
</feature>
<feature type="compositionally biased region" description="Gly residues" evidence="17">
    <location>
        <begin position="201"/>
        <end position="211"/>
    </location>
</feature>
<evidence type="ECO:0000313" key="19">
    <source>
        <dbReference type="EMBL" id="KAH9421670.1"/>
    </source>
</evidence>
<feature type="compositionally biased region" description="Polar residues" evidence="17">
    <location>
        <begin position="157"/>
        <end position="197"/>
    </location>
</feature>
<feature type="region of interest" description="Disordered" evidence="17">
    <location>
        <begin position="248"/>
        <end position="276"/>
    </location>
</feature>
<evidence type="ECO:0000256" key="16">
    <source>
        <dbReference type="PROSITE-ProRule" id="PRU10141"/>
    </source>
</evidence>
<dbReference type="Gene3D" id="1.10.510.10">
    <property type="entry name" value="Transferase(Phosphotransferase) domain 1"/>
    <property type="match status" value="1"/>
</dbReference>
<keyword evidence="9" id="KW-0829">Tyrosine-protein kinase</keyword>
<feature type="compositionally biased region" description="Low complexity" evidence="17">
    <location>
        <begin position="643"/>
        <end position="688"/>
    </location>
</feature>
<feature type="binding site" evidence="16">
    <location>
        <position position="1196"/>
    </location>
    <ligand>
        <name>ATP</name>
        <dbReference type="ChEBI" id="CHEBI:30616"/>
    </ligand>
</feature>
<dbReference type="Pfam" id="PF00069">
    <property type="entry name" value="Pkinase"/>
    <property type="match status" value="1"/>
</dbReference>
<evidence type="ECO:0000256" key="17">
    <source>
        <dbReference type="SAM" id="MobiDB-lite"/>
    </source>
</evidence>
<feature type="compositionally biased region" description="Polar residues" evidence="17">
    <location>
        <begin position="1455"/>
        <end position="1464"/>
    </location>
</feature>
<dbReference type="SUPFAM" id="SSF56112">
    <property type="entry name" value="Protein kinase-like (PK-like)"/>
    <property type="match status" value="1"/>
</dbReference>
<evidence type="ECO:0000256" key="4">
    <source>
        <dbReference type="ARBA" id="ARBA00022527"/>
    </source>
</evidence>
<evidence type="ECO:0000256" key="8">
    <source>
        <dbReference type="ARBA" id="ARBA00022840"/>
    </source>
</evidence>
<keyword evidence="20" id="KW-1185">Reference proteome</keyword>
<feature type="compositionally biased region" description="Polar residues" evidence="17">
    <location>
        <begin position="224"/>
        <end position="236"/>
    </location>
</feature>
<evidence type="ECO:0000256" key="6">
    <source>
        <dbReference type="ARBA" id="ARBA00022741"/>
    </source>
</evidence>
<protein>
    <recommendedName>
        <fullName evidence="10">Dual serine/threonine and tyrosine protein kinase</fullName>
        <ecNumber evidence="2">2.7.12.1</ecNumber>
    </recommendedName>
    <alternativeName>
        <fullName evidence="12">Dusty protein kinase</fullName>
    </alternativeName>
    <alternativeName>
        <fullName evidence="11">Receptor-interacting serine/threonine-protein kinase 5</fullName>
    </alternativeName>
</protein>
<dbReference type="InterPro" id="IPR017441">
    <property type="entry name" value="Protein_kinase_ATP_BS"/>
</dbReference>
<accession>A0ABQ8JGC2</accession>
<comment type="catalytic activity">
    <reaction evidence="15">
        <text>L-tyrosyl-[protein] + ATP = O-phospho-L-tyrosyl-[protein] + ADP + H(+)</text>
        <dbReference type="Rhea" id="RHEA:10596"/>
        <dbReference type="Rhea" id="RHEA-COMP:10136"/>
        <dbReference type="Rhea" id="RHEA-COMP:20101"/>
        <dbReference type="ChEBI" id="CHEBI:15378"/>
        <dbReference type="ChEBI" id="CHEBI:30616"/>
        <dbReference type="ChEBI" id="CHEBI:46858"/>
        <dbReference type="ChEBI" id="CHEBI:61978"/>
        <dbReference type="ChEBI" id="CHEBI:456216"/>
        <dbReference type="EC" id="2.7.12.1"/>
    </reaction>
</comment>
<evidence type="ECO:0000256" key="2">
    <source>
        <dbReference type="ARBA" id="ARBA00013203"/>
    </source>
</evidence>
<evidence type="ECO:0000256" key="9">
    <source>
        <dbReference type="ARBA" id="ARBA00023137"/>
    </source>
</evidence>
<feature type="region of interest" description="Disordered" evidence="17">
    <location>
        <begin position="583"/>
        <end position="690"/>
    </location>
</feature>
<feature type="compositionally biased region" description="Low complexity" evidence="17">
    <location>
        <begin position="1525"/>
        <end position="1558"/>
    </location>
</feature>
<dbReference type="InterPro" id="IPR000719">
    <property type="entry name" value="Prot_kinase_dom"/>
</dbReference>
<keyword evidence="7" id="KW-0418">Kinase</keyword>